<sequence length="158" mass="18649">RVTGDALLYFALHITISVLFFISFTVRLEVYEAKNVPITFFFTSEFWDMVIFQVFVFIIISSIIGRITAYYIIKAYFYYGTKKSTKRWTEINRGINKFSILIFLLTALTTSIIYSLGIIAVLQDRIFNENRLLTLIFTYILFKLGCFFFWRWIIGAKT</sequence>
<feature type="transmembrane region" description="Helical" evidence="1">
    <location>
        <begin position="132"/>
        <end position="154"/>
    </location>
</feature>
<keyword evidence="1" id="KW-0472">Membrane</keyword>
<dbReference type="EMBL" id="LAZR01064646">
    <property type="protein sequence ID" value="KKK57119.1"/>
    <property type="molecule type" value="Genomic_DNA"/>
</dbReference>
<evidence type="ECO:0000256" key="1">
    <source>
        <dbReference type="SAM" id="Phobius"/>
    </source>
</evidence>
<feature type="transmembrane region" description="Helical" evidence="1">
    <location>
        <begin position="50"/>
        <end position="77"/>
    </location>
</feature>
<feature type="transmembrane region" description="Helical" evidence="1">
    <location>
        <begin position="98"/>
        <end position="120"/>
    </location>
</feature>
<accession>A0A0F8YSL9</accession>
<feature type="non-terminal residue" evidence="2">
    <location>
        <position position="1"/>
    </location>
</feature>
<reference evidence="2" key="1">
    <citation type="journal article" date="2015" name="Nature">
        <title>Complex archaea that bridge the gap between prokaryotes and eukaryotes.</title>
        <authorList>
            <person name="Spang A."/>
            <person name="Saw J.H."/>
            <person name="Jorgensen S.L."/>
            <person name="Zaremba-Niedzwiedzka K."/>
            <person name="Martijn J."/>
            <person name="Lind A.E."/>
            <person name="van Eijk R."/>
            <person name="Schleper C."/>
            <person name="Guy L."/>
            <person name="Ettema T.J."/>
        </authorList>
    </citation>
    <scope>NUCLEOTIDE SEQUENCE</scope>
</reference>
<organism evidence="2">
    <name type="scientific">marine sediment metagenome</name>
    <dbReference type="NCBI Taxonomy" id="412755"/>
    <lineage>
        <taxon>unclassified sequences</taxon>
        <taxon>metagenomes</taxon>
        <taxon>ecological metagenomes</taxon>
    </lineage>
</organism>
<dbReference type="AlphaFoldDB" id="A0A0F8YSL9"/>
<protein>
    <submittedName>
        <fullName evidence="2">Uncharacterized protein</fullName>
    </submittedName>
</protein>
<feature type="transmembrane region" description="Helical" evidence="1">
    <location>
        <begin position="7"/>
        <end position="30"/>
    </location>
</feature>
<keyword evidence="1" id="KW-0812">Transmembrane</keyword>
<comment type="caution">
    <text evidence="2">The sequence shown here is derived from an EMBL/GenBank/DDBJ whole genome shotgun (WGS) entry which is preliminary data.</text>
</comment>
<gene>
    <name evidence="2" type="ORF">LCGC14_3057720</name>
</gene>
<proteinExistence type="predicted"/>
<name>A0A0F8YSL9_9ZZZZ</name>
<evidence type="ECO:0000313" key="2">
    <source>
        <dbReference type="EMBL" id="KKK57119.1"/>
    </source>
</evidence>
<keyword evidence="1" id="KW-1133">Transmembrane helix</keyword>